<dbReference type="Proteomes" id="UP001182556">
    <property type="component" value="Unassembled WGS sequence"/>
</dbReference>
<name>A0AAD9FR49_PAPLA</name>
<evidence type="ECO:0000256" key="2">
    <source>
        <dbReference type="ARBA" id="ARBA00022801"/>
    </source>
</evidence>
<dbReference type="SMART" id="SM00471">
    <property type="entry name" value="HDc"/>
    <property type="match status" value="1"/>
</dbReference>
<dbReference type="Pfam" id="PF00233">
    <property type="entry name" value="PDEase_I"/>
    <property type="match status" value="1"/>
</dbReference>
<comment type="similarity">
    <text evidence="3">Belongs to the cyclic nucleotide phosphodiesterase family.</text>
</comment>
<dbReference type="InterPro" id="IPR002073">
    <property type="entry name" value="PDEase_catalytic_dom"/>
</dbReference>
<keyword evidence="7" id="KW-1185">Reference proteome</keyword>
<feature type="region of interest" description="Disordered" evidence="4">
    <location>
        <begin position="128"/>
        <end position="159"/>
    </location>
</feature>
<accession>A0AAD9FR49</accession>
<reference evidence="6" key="1">
    <citation type="submission" date="2023-02" db="EMBL/GenBank/DDBJ databases">
        <title>Identification and recombinant expression of a fungal hydrolase from Papiliotrema laurentii that hydrolyzes apple cutin and clears colloidal polyester polyurethane.</title>
        <authorList>
            <consortium name="DOE Joint Genome Institute"/>
            <person name="Roman V.A."/>
            <person name="Bojanowski C."/>
            <person name="Crable B.R."/>
            <person name="Wagner D.N."/>
            <person name="Hung C.S."/>
            <person name="Nadeau L.J."/>
            <person name="Schratz L."/>
            <person name="Haridas S."/>
            <person name="Pangilinan J."/>
            <person name="Lipzen A."/>
            <person name="Na H."/>
            <person name="Yan M."/>
            <person name="Ng V."/>
            <person name="Grigoriev I.V."/>
            <person name="Spatafora J.W."/>
            <person name="Barlow D."/>
            <person name="Biffinger J."/>
            <person name="Kelley-Loughnane N."/>
            <person name="Varaljay V.A."/>
            <person name="Crookes-Goodson W.J."/>
        </authorList>
    </citation>
    <scope>NUCLEOTIDE SEQUENCE</scope>
    <source>
        <strain evidence="6">5307AH</strain>
    </source>
</reference>
<dbReference type="CDD" id="cd00077">
    <property type="entry name" value="HDc"/>
    <property type="match status" value="1"/>
</dbReference>
<evidence type="ECO:0000313" key="6">
    <source>
        <dbReference type="EMBL" id="KAK1924649.1"/>
    </source>
</evidence>
<evidence type="ECO:0000256" key="4">
    <source>
        <dbReference type="SAM" id="MobiDB-lite"/>
    </source>
</evidence>
<dbReference type="PROSITE" id="PS00126">
    <property type="entry name" value="PDEASE_I_1"/>
    <property type="match status" value="1"/>
</dbReference>
<protein>
    <recommendedName>
        <fullName evidence="3">Phosphodiesterase</fullName>
        <ecNumber evidence="3">3.1.4.-</ecNumber>
    </recommendedName>
</protein>
<evidence type="ECO:0000259" key="5">
    <source>
        <dbReference type="PROSITE" id="PS51845"/>
    </source>
</evidence>
<keyword evidence="2 3" id="KW-0378">Hydrolase</keyword>
<dbReference type="GO" id="GO:0007165">
    <property type="term" value="P:signal transduction"/>
    <property type="evidence" value="ECO:0007669"/>
    <property type="project" value="InterPro"/>
</dbReference>
<dbReference type="InterPro" id="IPR036971">
    <property type="entry name" value="PDEase_catalytic_dom_sf"/>
</dbReference>
<evidence type="ECO:0000256" key="3">
    <source>
        <dbReference type="RuleBase" id="RU363067"/>
    </source>
</evidence>
<dbReference type="AlphaFoldDB" id="A0AAD9FR49"/>
<feature type="region of interest" description="Disordered" evidence="4">
    <location>
        <begin position="712"/>
        <end position="768"/>
    </location>
</feature>
<comment type="caution">
    <text evidence="6">The sequence shown here is derived from an EMBL/GenBank/DDBJ whole genome shotgun (WGS) entry which is preliminary data.</text>
</comment>
<dbReference type="PROSITE" id="PS51845">
    <property type="entry name" value="PDEASE_I_2"/>
    <property type="match status" value="1"/>
</dbReference>
<dbReference type="EC" id="3.1.4.-" evidence="3"/>
<dbReference type="GO" id="GO:0004114">
    <property type="term" value="F:3',5'-cyclic-nucleotide phosphodiesterase activity"/>
    <property type="evidence" value="ECO:0007669"/>
    <property type="project" value="InterPro"/>
</dbReference>
<feature type="region of interest" description="Disordered" evidence="4">
    <location>
        <begin position="803"/>
        <end position="827"/>
    </location>
</feature>
<feature type="domain" description="PDEase" evidence="5">
    <location>
        <begin position="262"/>
        <end position="676"/>
    </location>
</feature>
<dbReference type="InterPro" id="IPR003607">
    <property type="entry name" value="HD/PDEase_dom"/>
</dbReference>
<organism evidence="6 7">
    <name type="scientific">Papiliotrema laurentii</name>
    <name type="common">Cryptococcus laurentii</name>
    <dbReference type="NCBI Taxonomy" id="5418"/>
    <lineage>
        <taxon>Eukaryota</taxon>
        <taxon>Fungi</taxon>
        <taxon>Dikarya</taxon>
        <taxon>Basidiomycota</taxon>
        <taxon>Agaricomycotina</taxon>
        <taxon>Tremellomycetes</taxon>
        <taxon>Tremellales</taxon>
        <taxon>Rhynchogastremaceae</taxon>
        <taxon>Papiliotrema</taxon>
    </lineage>
</organism>
<evidence type="ECO:0000256" key="1">
    <source>
        <dbReference type="ARBA" id="ARBA00022723"/>
    </source>
</evidence>
<dbReference type="InterPro" id="IPR023174">
    <property type="entry name" value="PDEase_CS"/>
</dbReference>
<evidence type="ECO:0000313" key="7">
    <source>
        <dbReference type="Proteomes" id="UP001182556"/>
    </source>
</evidence>
<dbReference type="PANTHER" id="PTHR11347">
    <property type="entry name" value="CYCLIC NUCLEOTIDE PHOSPHODIESTERASE"/>
    <property type="match status" value="1"/>
</dbReference>
<dbReference type="EMBL" id="JAODAN010000004">
    <property type="protein sequence ID" value="KAK1924649.1"/>
    <property type="molecule type" value="Genomic_DNA"/>
</dbReference>
<gene>
    <name evidence="6" type="ORF">DB88DRAFT_227879</name>
</gene>
<sequence length="827" mass="90883">MKEDCLANAAHQSAGETASSPIDPPIILAYSANPAVSPSTISACVNAGASGVLKPPYDLETARLVRRMVRAAKEGRISSVVGLHNLLTNRSSPPSQENDSAQKVVLPPTALSMGGEHEGERVLNGAFRPQHRRGNSVNLDQSQYSSLSSGSRKLSLPPAPPTLLPFTIQKKPSTLSTAHSPAIAEHRNSIDVQLESLLVYQPLVEQRRRSVDVSGLEIALKRAQRAFELVTPKLNGKTWDDAIDKLDGAKDHESEHDDDALRDTQLAELLSAMYYQTQQTIQIQMDDYANFSAPISQEHRSRLVDALATWDFKPHFLDDKDLFRVACLLFESLLHSEGLADLELSQDQVNRLLFAIRAIYHAPNPYHNYVHAIDVLQATYSFLIATGLAPPYEYIRGMGSQTPKWRRPTESDVASLGPGSRRARQVFRPQDVLAVLIAAMGHDVGHPGLSNAFMKNAKTPLSQVYDDKSVLENMHCLLIVQLLRKHGFSFLIDPRDQSTGKIAARARVDTKGFRHVLYSSVLATDMSLHFVWMQELQNYGEKIASETGPYARDIGIGPGEAGDEDVENDRIIIAQAFIKCADISNPTRPIDVSKHWSTVLLKEWAVQASLETDLCLPVSVIASADEALQAKGQIGFIKLFTQPLFEAVSDVLPEMQCYADWCVQNLDIWENRSEELKEQRETAMVQPVVEDAAYDARFATLFPLSLPTSLVESRSLEPGPPTQREESHSSLPNGGSRLLPDDAAPHSPRKTRRVGESSGKLPDSPSAKAMRAVYHTSLLDQRYRVSSWTRGVPIPGVTPLSALIPPRRSSTPGLIHSSTTTSAGVAA</sequence>
<comment type="cofactor">
    <cofactor evidence="3">
        <name>a divalent metal cation</name>
        <dbReference type="ChEBI" id="CHEBI:60240"/>
    </cofactor>
    <text evidence="3">Binds 2 divalent metal cations per subunit. Site 1 may preferentially bind zinc ions, while site 2 has a preference for magnesium and/or manganese ions.</text>
</comment>
<feature type="compositionally biased region" description="Low complexity" evidence="4">
    <location>
        <begin position="139"/>
        <end position="156"/>
    </location>
</feature>
<feature type="compositionally biased region" description="Polar residues" evidence="4">
    <location>
        <begin position="808"/>
        <end position="827"/>
    </location>
</feature>
<dbReference type="Gene3D" id="1.10.1300.10">
    <property type="entry name" value="3'5'-cyclic nucleotide phosphodiesterase, catalytic domain"/>
    <property type="match status" value="1"/>
</dbReference>
<keyword evidence="1 3" id="KW-0479">Metal-binding</keyword>
<dbReference type="SUPFAM" id="SSF109604">
    <property type="entry name" value="HD-domain/PDEase-like"/>
    <property type="match status" value="1"/>
</dbReference>
<dbReference type="GO" id="GO:0046872">
    <property type="term" value="F:metal ion binding"/>
    <property type="evidence" value="ECO:0007669"/>
    <property type="project" value="UniProtKB-KW"/>
</dbReference>
<proteinExistence type="inferred from homology"/>